<evidence type="ECO:0000256" key="6">
    <source>
        <dbReference type="ARBA" id="ARBA00023014"/>
    </source>
</evidence>
<keyword evidence="7" id="KW-1133">Transmembrane helix</keyword>
<feature type="domain" description="4Fe-4S ferredoxin-type" evidence="8">
    <location>
        <begin position="141"/>
        <end position="170"/>
    </location>
</feature>
<dbReference type="Pfam" id="PF13247">
    <property type="entry name" value="Fer4_11"/>
    <property type="match status" value="1"/>
</dbReference>
<keyword evidence="4" id="KW-0677">Repeat</keyword>
<feature type="transmembrane region" description="Helical" evidence="7">
    <location>
        <begin position="495"/>
        <end position="515"/>
    </location>
</feature>
<comment type="caution">
    <text evidence="9">The sequence shown here is derived from an EMBL/GenBank/DDBJ whole genome shotgun (WGS) entry which is preliminary data.</text>
</comment>
<dbReference type="CDD" id="cd16371">
    <property type="entry name" value="DMSOR_beta_like"/>
    <property type="match status" value="1"/>
</dbReference>
<dbReference type="Gene3D" id="3.30.70.20">
    <property type="match status" value="2"/>
</dbReference>
<comment type="subcellular location">
    <subcellularLocation>
        <location evidence="1">Cell envelope</location>
    </subcellularLocation>
</comment>
<feature type="transmembrane region" description="Helical" evidence="7">
    <location>
        <begin position="469"/>
        <end position="489"/>
    </location>
</feature>
<evidence type="ECO:0000259" key="8">
    <source>
        <dbReference type="PROSITE" id="PS51379"/>
    </source>
</evidence>
<name>A0A4Q1CCJ5_9BACT</name>
<proteinExistence type="predicted"/>
<keyword evidence="7" id="KW-0812">Transmembrane</keyword>
<organism evidence="9 10">
    <name type="scientific">Oleiharenicola lentus</name>
    <dbReference type="NCBI Taxonomy" id="2508720"/>
    <lineage>
        <taxon>Bacteria</taxon>
        <taxon>Pseudomonadati</taxon>
        <taxon>Verrucomicrobiota</taxon>
        <taxon>Opitutia</taxon>
        <taxon>Opitutales</taxon>
        <taxon>Opitutaceae</taxon>
        <taxon>Oleiharenicola</taxon>
    </lineage>
</organism>
<accession>A0A4Q1CCJ5</accession>
<dbReference type="Proteomes" id="UP000290218">
    <property type="component" value="Unassembled WGS sequence"/>
</dbReference>
<evidence type="ECO:0000313" key="10">
    <source>
        <dbReference type="Proteomes" id="UP000290218"/>
    </source>
</evidence>
<dbReference type="InterPro" id="IPR007059">
    <property type="entry name" value="DmsC"/>
</dbReference>
<evidence type="ECO:0000313" key="9">
    <source>
        <dbReference type="EMBL" id="RXK56686.1"/>
    </source>
</evidence>
<evidence type="ECO:0000256" key="5">
    <source>
        <dbReference type="ARBA" id="ARBA00023004"/>
    </source>
</evidence>
<dbReference type="InterPro" id="IPR017896">
    <property type="entry name" value="4Fe4S_Fe-S-bd"/>
</dbReference>
<dbReference type="EMBL" id="SDHX01000001">
    <property type="protein sequence ID" value="RXK56686.1"/>
    <property type="molecule type" value="Genomic_DNA"/>
</dbReference>
<evidence type="ECO:0000256" key="4">
    <source>
        <dbReference type="ARBA" id="ARBA00022737"/>
    </source>
</evidence>
<dbReference type="GO" id="GO:0051539">
    <property type="term" value="F:4 iron, 4 sulfur cluster binding"/>
    <property type="evidence" value="ECO:0007669"/>
    <property type="project" value="UniProtKB-KW"/>
</dbReference>
<dbReference type="InterPro" id="IPR017900">
    <property type="entry name" value="4Fe4S_Fe_S_CS"/>
</dbReference>
<dbReference type="PROSITE" id="PS51379">
    <property type="entry name" value="4FE4S_FER_2"/>
    <property type="match status" value="2"/>
</dbReference>
<keyword evidence="5" id="KW-0408">Iron</keyword>
<dbReference type="AlphaFoldDB" id="A0A4Q1CCJ5"/>
<reference evidence="9 10" key="1">
    <citation type="submission" date="2019-01" db="EMBL/GenBank/DDBJ databases">
        <title>Lacunisphaera sp. strain TWA-58.</title>
        <authorList>
            <person name="Chen W.-M."/>
        </authorList>
    </citation>
    <scope>NUCLEOTIDE SEQUENCE [LARGE SCALE GENOMIC DNA]</scope>
    <source>
        <strain evidence="9 10">TWA-58</strain>
    </source>
</reference>
<dbReference type="Pfam" id="PF04976">
    <property type="entry name" value="DmsC"/>
    <property type="match status" value="1"/>
</dbReference>
<dbReference type="SUPFAM" id="SSF54862">
    <property type="entry name" value="4Fe-4S ferredoxins"/>
    <property type="match status" value="1"/>
</dbReference>
<sequence>MVAPRNQPPLLALVEELLAEQGRLQTPVARASVAHDQYTSGTPRSALSAQLIPLTAPGPGEQYAFEVDLDSCTGCKACVTACHSLNGLDETEAWRDVGLISGGSRAAPYQQTITTACHHCADPGCLNGCPVLAYEKDPVTGIVRHLDDQCIGCQYCILKCPYDVPKYNDRLGIVRKCDMCHQRLAEGEAPACVQACPTHAIKITKVPVSPDPRSQTPNPSFLSVAPDPSYTLPTTRYVSKRALPAGVQASDAAVLRPQPPHLPLVALLTLMPMAVGCWMAEVAHDFSSPAVAIVGWMAGALGLALAGLHLGQPLRAWRIFLGLKKSWFSREAVLFGAWFPLATAALAGRLGWLPLPPSGQAALTGGTAALGVIALFCSVMIYVDTHRVFWRLANTGPRFFGTAAILGLAVALTSPEAPATIGFALLAATLLKLGFEARSLVPLQEEDDGLHSPSRQTARLLTGPLQPANALRLTLALFGGILLPLAIALKAAPPAAAWLALALCLAGELAERYLFFRAVDAPKMPGQPDPTKGSHP</sequence>
<dbReference type="RefSeq" id="WP_129048052.1">
    <property type="nucleotide sequence ID" value="NZ_SDHX01000001.1"/>
</dbReference>
<keyword evidence="2" id="KW-0004">4Fe-4S</keyword>
<dbReference type="PANTHER" id="PTHR43545:SF6">
    <property type="entry name" value="FORMATE DEHYDROGENASE, NITRATE-INDUCIBLE, IRON-SULFUR SUBUNIT"/>
    <property type="match status" value="1"/>
</dbReference>
<feature type="transmembrane region" description="Helical" evidence="7">
    <location>
        <begin position="290"/>
        <end position="311"/>
    </location>
</feature>
<dbReference type="PANTHER" id="PTHR43545">
    <property type="entry name" value="FORMATE DEHYDROGENASE, NITRATE-INDUCIBLE, IRON-SULFUR SUBUNIT"/>
    <property type="match status" value="1"/>
</dbReference>
<dbReference type="PROSITE" id="PS00198">
    <property type="entry name" value="4FE4S_FER_1"/>
    <property type="match status" value="1"/>
</dbReference>
<keyword evidence="7" id="KW-0472">Membrane</keyword>
<evidence type="ECO:0000256" key="1">
    <source>
        <dbReference type="ARBA" id="ARBA00004196"/>
    </source>
</evidence>
<dbReference type="GO" id="GO:0019645">
    <property type="term" value="P:anaerobic electron transport chain"/>
    <property type="evidence" value="ECO:0007669"/>
    <property type="project" value="InterPro"/>
</dbReference>
<dbReference type="GO" id="GO:0030313">
    <property type="term" value="C:cell envelope"/>
    <property type="evidence" value="ECO:0007669"/>
    <property type="project" value="UniProtKB-SubCell"/>
</dbReference>
<dbReference type="GO" id="GO:0016020">
    <property type="term" value="C:membrane"/>
    <property type="evidence" value="ECO:0007669"/>
    <property type="project" value="InterPro"/>
</dbReference>
<keyword evidence="3" id="KW-0479">Metal-binding</keyword>
<dbReference type="InterPro" id="IPR051555">
    <property type="entry name" value="FDH_Electron_Transfer_Unit"/>
</dbReference>
<feature type="transmembrane region" description="Helical" evidence="7">
    <location>
        <begin position="332"/>
        <end position="355"/>
    </location>
</feature>
<keyword evidence="10" id="KW-1185">Reference proteome</keyword>
<feature type="transmembrane region" description="Helical" evidence="7">
    <location>
        <begin position="361"/>
        <end position="383"/>
    </location>
</feature>
<feature type="domain" description="4Fe-4S ferredoxin-type" evidence="8">
    <location>
        <begin position="63"/>
        <end position="93"/>
    </location>
</feature>
<evidence type="ECO:0000256" key="3">
    <source>
        <dbReference type="ARBA" id="ARBA00022723"/>
    </source>
</evidence>
<dbReference type="GO" id="GO:0046872">
    <property type="term" value="F:metal ion binding"/>
    <property type="evidence" value="ECO:0007669"/>
    <property type="project" value="UniProtKB-KW"/>
</dbReference>
<gene>
    <name evidence="9" type="ORF">ESB00_12695</name>
</gene>
<protein>
    <submittedName>
        <fullName evidence="9">Molybdopterin oxidoreductase</fullName>
    </submittedName>
</protein>
<dbReference type="OrthoDB" id="9810688at2"/>
<keyword evidence="6" id="KW-0411">Iron-sulfur</keyword>
<evidence type="ECO:0000256" key="2">
    <source>
        <dbReference type="ARBA" id="ARBA00022485"/>
    </source>
</evidence>
<evidence type="ECO:0000256" key="7">
    <source>
        <dbReference type="SAM" id="Phobius"/>
    </source>
</evidence>